<dbReference type="EMBL" id="FOTB01000002">
    <property type="protein sequence ID" value="SFK69204.1"/>
    <property type="molecule type" value="Genomic_DNA"/>
</dbReference>
<evidence type="ECO:0000256" key="2">
    <source>
        <dbReference type="ARBA" id="ARBA00010617"/>
    </source>
</evidence>
<keyword evidence="3 8" id="KW-0349">Heme</keyword>
<evidence type="ECO:0000313" key="11">
    <source>
        <dbReference type="Proteomes" id="UP000034029"/>
    </source>
</evidence>
<gene>
    <name evidence="9" type="ORF">AAT16_12110</name>
    <name evidence="10" type="ORF">SAMN05216235_1211</name>
</gene>
<reference evidence="11" key="2">
    <citation type="submission" date="2015-04" db="EMBL/GenBank/DDBJ databases">
        <title>Complete genome sequence of Salinicoccus halodurans strain H3B36, isolated from the Qaidam basin of China.</title>
        <authorList>
            <person name="Ma Y."/>
            <person name="Jiang K."/>
            <person name="Xue Y."/>
        </authorList>
    </citation>
    <scope>NUCLEOTIDE SEQUENCE [LARGE SCALE GENOMIC DNA]</scope>
    <source>
        <strain evidence="11">H3B36</strain>
    </source>
</reference>
<dbReference type="Pfam" id="PF00067">
    <property type="entry name" value="p450"/>
    <property type="match status" value="1"/>
</dbReference>
<keyword evidence="7" id="KW-0503">Monooxygenase</keyword>
<keyword evidence="11" id="KW-1185">Reference proteome</keyword>
<evidence type="ECO:0000313" key="12">
    <source>
        <dbReference type="Proteomes" id="UP000183090"/>
    </source>
</evidence>
<comment type="cofactor">
    <cofactor evidence="1 8">
        <name>heme</name>
        <dbReference type="ChEBI" id="CHEBI:30413"/>
    </cofactor>
</comment>
<proteinExistence type="inferred from homology"/>
<evidence type="ECO:0000256" key="3">
    <source>
        <dbReference type="ARBA" id="ARBA00022617"/>
    </source>
</evidence>
<dbReference type="EMBL" id="CP011366">
    <property type="protein sequence ID" value="AKG74868.1"/>
    <property type="molecule type" value="Genomic_DNA"/>
</dbReference>
<evidence type="ECO:0000313" key="10">
    <source>
        <dbReference type="EMBL" id="SFK69204.1"/>
    </source>
</evidence>
<dbReference type="PANTHER" id="PTHR24286">
    <property type="entry name" value="CYTOCHROME P450 26"/>
    <property type="match status" value="1"/>
</dbReference>
<keyword evidence="5" id="KW-0560">Oxidoreductase</keyword>
<comment type="similarity">
    <text evidence="2">Belongs to the cytochrome P450 family.</text>
</comment>
<reference evidence="10 12" key="3">
    <citation type="submission" date="2016-10" db="EMBL/GenBank/DDBJ databases">
        <authorList>
            <person name="Varghese N."/>
            <person name="Submissions S."/>
        </authorList>
    </citation>
    <scope>NUCLEOTIDE SEQUENCE [LARGE SCALE GENOMIC DNA]</scope>
    <source>
        <strain evidence="10 12">CGMCC 1.6501</strain>
    </source>
</reference>
<dbReference type="GO" id="GO:0020037">
    <property type="term" value="F:heme binding"/>
    <property type="evidence" value="ECO:0007669"/>
    <property type="project" value="InterPro"/>
</dbReference>
<organism evidence="10 12">
    <name type="scientific">Salinicoccus halodurans</name>
    <dbReference type="NCBI Taxonomy" id="407035"/>
    <lineage>
        <taxon>Bacteria</taxon>
        <taxon>Bacillati</taxon>
        <taxon>Bacillota</taxon>
        <taxon>Bacilli</taxon>
        <taxon>Bacillales</taxon>
        <taxon>Staphylococcaceae</taxon>
        <taxon>Salinicoccus</taxon>
    </lineage>
</organism>
<keyword evidence="4 8" id="KW-0479">Metal-binding</keyword>
<dbReference type="InterPro" id="IPR036396">
    <property type="entry name" value="Cyt_P450_sf"/>
</dbReference>
<evidence type="ECO:0000256" key="4">
    <source>
        <dbReference type="ARBA" id="ARBA00022723"/>
    </source>
</evidence>
<reference evidence="9 11" key="1">
    <citation type="journal article" date="2015" name="Int. J. Syst. Evol. Microbiol.">
        <title>Complete genome sequence of Salinicoccus halodurans H3B36, isolated from the Qaidam Basin in China.</title>
        <authorList>
            <person name="Jiang K."/>
            <person name="Xue Y."/>
            <person name="Ma Y."/>
        </authorList>
    </citation>
    <scope>NUCLEOTIDE SEQUENCE [LARGE SCALE GENOMIC DNA]</scope>
    <source>
        <strain evidence="9 11">H3B36</strain>
    </source>
</reference>
<evidence type="ECO:0000256" key="8">
    <source>
        <dbReference type="PIRSR" id="PIRSR602401-1"/>
    </source>
</evidence>
<dbReference type="CDD" id="cd11067">
    <property type="entry name" value="CYP152"/>
    <property type="match status" value="1"/>
</dbReference>
<dbReference type="Proteomes" id="UP000034029">
    <property type="component" value="Chromosome"/>
</dbReference>
<sequence>MSGEIPKDEGLDKTLSVLKEGYEFILNRKEDLNTDVFETRILGEKTICLTGSEGAELFYDNDRFRRSDAAPRRVEKTLFGEGGVQGLDGAEHHHRKAMFMTLMDDDSMMEIDRLMRKYWRRYFEAAGSLETIELYEAAKIVILRTACEWTGVPLREEEIEERARQISDLFESPAALGVQHWKGRISRSKANEWMEEVIEDVRKEKISVDEDRAVFAFSRARDEKGELLDKKTAAVEMLNLIRPMTAVSVWVAMIGLAMHEFPREKEKLKRTEHYKIEWFIQEVRRYYPFFPFAVARTDADFKWKGYEFKEGTLTLLDLYGTNRHPADWIRPEEFMPERFRGWQQTPFNFIPQGGGSYDFGHRCAGEFITIVMMKATVDFLVNEMDYDVPEQDFGFEFNDIPAVPNDKVKINNYRFQ</sequence>
<protein>
    <submittedName>
        <fullName evidence="9">Cytochrome P450</fullName>
    </submittedName>
    <submittedName>
        <fullName evidence="10">Fatty-acid peroxygenase</fullName>
    </submittedName>
</protein>
<dbReference type="GO" id="GO:0016705">
    <property type="term" value="F:oxidoreductase activity, acting on paired donors, with incorporation or reduction of molecular oxygen"/>
    <property type="evidence" value="ECO:0007669"/>
    <property type="project" value="InterPro"/>
</dbReference>
<dbReference type="PANTHER" id="PTHR24286:SF24">
    <property type="entry name" value="LANOSTEROL 14-ALPHA DEMETHYLASE"/>
    <property type="match status" value="1"/>
</dbReference>
<dbReference type="SUPFAM" id="SSF48264">
    <property type="entry name" value="Cytochrome P450"/>
    <property type="match status" value="1"/>
</dbReference>
<dbReference type="Proteomes" id="UP000183090">
    <property type="component" value="Unassembled WGS sequence"/>
</dbReference>
<accession>A0A0F7HMX1</accession>
<dbReference type="RefSeq" id="WP_046791047.1">
    <property type="nucleotide sequence ID" value="NZ_CP011366.1"/>
</dbReference>
<dbReference type="Gene3D" id="1.10.630.10">
    <property type="entry name" value="Cytochrome P450"/>
    <property type="match status" value="1"/>
</dbReference>
<dbReference type="OrthoDB" id="9764248at2"/>
<evidence type="ECO:0000256" key="6">
    <source>
        <dbReference type="ARBA" id="ARBA00023004"/>
    </source>
</evidence>
<evidence type="ECO:0000256" key="5">
    <source>
        <dbReference type="ARBA" id="ARBA00023002"/>
    </source>
</evidence>
<dbReference type="GO" id="GO:0004497">
    <property type="term" value="F:monooxygenase activity"/>
    <property type="evidence" value="ECO:0007669"/>
    <property type="project" value="UniProtKB-KW"/>
</dbReference>
<evidence type="ECO:0000256" key="7">
    <source>
        <dbReference type="ARBA" id="ARBA00023033"/>
    </source>
</evidence>
<feature type="binding site" description="axial binding residue" evidence="8">
    <location>
        <position position="363"/>
    </location>
    <ligand>
        <name>heme</name>
        <dbReference type="ChEBI" id="CHEBI:30413"/>
    </ligand>
    <ligandPart>
        <name>Fe</name>
        <dbReference type="ChEBI" id="CHEBI:18248"/>
    </ligandPart>
</feature>
<keyword evidence="6 8" id="KW-0408">Iron</keyword>
<name>A0A0F7HMX1_9STAP</name>
<evidence type="ECO:0000256" key="1">
    <source>
        <dbReference type="ARBA" id="ARBA00001971"/>
    </source>
</evidence>
<evidence type="ECO:0000313" key="9">
    <source>
        <dbReference type="EMBL" id="AKG74868.1"/>
    </source>
</evidence>
<dbReference type="InterPro" id="IPR001128">
    <property type="entry name" value="Cyt_P450"/>
</dbReference>
<dbReference type="PRINTS" id="PR00463">
    <property type="entry name" value="EP450I"/>
</dbReference>
<dbReference type="GO" id="GO:0016125">
    <property type="term" value="P:sterol metabolic process"/>
    <property type="evidence" value="ECO:0007669"/>
    <property type="project" value="TreeGrafter"/>
</dbReference>
<dbReference type="AlphaFoldDB" id="A0A0F7HMX1"/>
<dbReference type="KEGG" id="shv:AAT16_12110"/>
<dbReference type="GO" id="GO:0005506">
    <property type="term" value="F:iron ion binding"/>
    <property type="evidence" value="ECO:0007669"/>
    <property type="project" value="InterPro"/>
</dbReference>
<dbReference type="InterPro" id="IPR002401">
    <property type="entry name" value="Cyt_P450_E_grp-I"/>
</dbReference>